<evidence type="ECO:0000256" key="8">
    <source>
        <dbReference type="ARBA" id="ARBA00022792"/>
    </source>
</evidence>
<evidence type="ECO:0000256" key="4">
    <source>
        <dbReference type="ARBA" id="ARBA00022617"/>
    </source>
</evidence>
<evidence type="ECO:0000256" key="7">
    <source>
        <dbReference type="ARBA" id="ARBA00022723"/>
    </source>
</evidence>
<evidence type="ECO:0000256" key="9">
    <source>
        <dbReference type="ARBA" id="ARBA00022982"/>
    </source>
</evidence>
<keyword evidence="16" id="KW-0732">Signal</keyword>
<comment type="caution">
    <text evidence="18">The sequence shown here is derived from an EMBL/GenBank/DDBJ whole genome shotgun (WGS) entry which is preliminary data.</text>
</comment>
<dbReference type="Pfam" id="PF02167">
    <property type="entry name" value="Cytochrom_C1"/>
    <property type="match status" value="1"/>
</dbReference>
<keyword evidence="11 14" id="KW-0408">Iron</keyword>
<feature type="binding site" description="covalent" evidence="14">
    <location>
        <position position="191"/>
    </location>
    <ligand>
        <name>heme c</name>
        <dbReference type="ChEBI" id="CHEBI:61717"/>
    </ligand>
</feature>
<dbReference type="OMA" id="WVKKFKW"/>
<keyword evidence="10 15" id="KW-1133">Transmembrane helix</keyword>
<comment type="similarity">
    <text evidence="2">Belongs to the cytochrome c family.</text>
</comment>
<evidence type="ECO:0000256" key="13">
    <source>
        <dbReference type="ARBA" id="ARBA00023136"/>
    </source>
</evidence>
<keyword evidence="8" id="KW-0999">Mitochondrion inner membrane</keyword>
<dbReference type="PANTHER" id="PTHR10266:SF3">
    <property type="entry name" value="CYTOCHROME C1, HEME PROTEIN, MITOCHONDRIAL"/>
    <property type="match status" value="1"/>
</dbReference>
<keyword evidence="3" id="KW-0813">Transport</keyword>
<keyword evidence="7 14" id="KW-0479">Metal-binding</keyword>
<evidence type="ECO:0000256" key="1">
    <source>
        <dbReference type="ARBA" id="ARBA00004273"/>
    </source>
</evidence>
<keyword evidence="9" id="KW-0249">Electron transport</keyword>
<dbReference type="OrthoDB" id="5925at2759"/>
<evidence type="ECO:0000256" key="16">
    <source>
        <dbReference type="SAM" id="SignalP"/>
    </source>
</evidence>
<dbReference type="AlphaFoldDB" id="A0A1Q9F1X5"/>
<evidence type="ECO:0000256" key="5">
    <source>
        <dbReference type="ARBA" id="ARBA00022660"/>
    </source>
</evidence>
<accession>A0A1Q9F1X5</accession>
<evidence type="ECO:0000256" key="10">
    <source>
        <dbReference type="ARBA" id="ARBA00022989"/>
    </source>
</evidence>
<keyword evidence="5" id="KW-0679">Respiratory chain</keyword>
<dbReference type="GO" id="GO:0005743">
    <property type="term" value="C:mitochondrial inner membrane"/>
    <property type="evidence" value="ECO:0007669"/>
    <property type="project" value="UniProtKB-SubCell"/>
</dbReference>
<comment type="subcellular location">
    <subcellularLocation>
        <location evidence="1">Mitochondrion inner membrane</location>
    </subcellularLocation>
</comment>
<feature type="binding site" description="covalent" evidence="14">
    <location>
        <position position="71"/>
    </location>
    <ligand>
        <name>heme c</name>
        <dbReference type="ChEBI" id="CHEBI:61717"/>
    </ligand>
</feature>
<feature type="binding site" description="covalent" evidence="14">
    <location>
        <position position="68"/>
    </location>
    <ligand>
        <name>heme c</name>
        <dbReference type="ChEBI" id="CHEBI:61717"/>
    </ligand>
</feature>
<dbReference type="PRINTS" id="PR00603">
    <property type="entry name" value="CYTOCHROMEC1"/>
</dbReference>
<protein>
    <submittedName>
        <fullName evidence="18">Cytochrome c1-2, heme protein, mitochondrial</fullName>
    </submittedName>
</protein>
<gene>
    <name evidence="18" type="primary">CYCL</name>
    <name evidence="18" type="ORF">AK812_SmicGene2245</name>
</gene>
<feature type="signal peptide" evidence="16">
    <location>
        <begin position="1"/>
        <end position="21"/>
    </location>
</feature>
<dbReference type="PANTHER" id="PTHR10266">
    <property type="entry name" value="CYTOCHROME C1"/>
    <property type="match status" value="1"/>
</dbReference>
<proteinExistence type="inferred from homology"/>
<evidence type="ECO:0000256" key="2">
    <source>
        <dbReference type="ARBA" id="ARBA00006488"/>
    </source>
</evidence>
<dbReference type="SUPFAM" id="SSF46626">
    <property type="entry name" value="Cytochrome c"/>
    <property type="match status" value="1"/>
</dbReference>
<dbReference type="Gene3D" id="1.20.5.100">
    <property type="entry name" value="Cytochrome c1, transmembrane anchor, C-terminal"/>
    <property type="match status" value="1"/>
</dbReference>
<dbReference type="SUPFAM" id="SSF81496">
    <property type="entry name" value="Cytochrome c1 subunit of cytochrome bc1 complex (Ubiquinol-cytochrome c reductase), transmembrane anchor"/>
    <property type="match status" value="1"/>
</dbReference>
<evidence type="ECO:0000256" key="6">
    <source>
        <dbReference type="ARBA" id="ARBA00022692"/>
    </source>
</evidence>
<dbReference type="PROSITE" id="PS51007">
    <property type="entry name" value="CYTC"/>
    <property type="match status" value="1"/>
</dbReference>
<evidence type="ECO:0000256" key="12">
    <source>
        <dbReference type="ARBA" id="ARBA00023128"/>
    </source>
</evidence>
<reference evidence="18 19" key="1">
    <citation type="submission" date="2016-02" db="EMBL/GenBank/DDBJ databases">
        <title>Genome analysis of coral dinoflagellate symbionts highlights evolutionary adaptations to a symbiotic lifestyle.</title>
        <authorList>
            <person name="Aranda M."/>
            <person name="Li Y."/>
            <person name="Liew Y.J."/>
            <person name="Baumgarten S."/>
            <person name="Simakov O."/>
            <person name="Wilson M."/>
            <person name="Piel J."/>
            <person name="Ashoor H."/>
            <person name="Bougouffa S."/>
            <person name="Bajic V.B."/>
            <person name="Ryu T."/>
            <person name="Ravasi T."/>
            <person name="Bayer T."/>
            <person name="Micklem G."/>
            <person name="Kim H."/>
            <person name="Bhak J."/>
            <person name="Lajeunesse T.C."/>
            <person name="Voolstra C.R."/>
        </authorList>
    </citation>
    <scope>NUCLEOTIDE SEQUENCE [LARGE SCALE GENOMIC DNA]</scope>
    <source>
        <strain evidence="18 19">CCMP2467</strain>
    </source>
</reference>
<dbReference type="GO" id="GO:0006122">
    <property type="term" value="P:mitochondrial electron transport, ubiquinol to cytochrome c"/>
    <property type="evidence" value="ECO:0007669"/>
    <property type="project" value="TreeGrafter"/>
</dbReference>
<dbReference type="EMBL" id="LSRX01000025">
    <property type="protein sequence ID" value="OLQ13688.1"/>
    <property type="molecule type" value="Genomic_DNA"/>
</dbReference>
<dbReference type="Gene3D" id="1.10.760.10">
    <property type="entry name" value="Cytochrome c-like domain"/>
    <property type="match status" value="1"/>
</dbReference>
<dbReference type="InterPro" id="IPR021157">
    <property type="entry name" value="Cyt_c1_TM_anchor_C"/>
</dbReference>
<dbReference type="InterPro" id="IPR002326">
    <property type="entry name" value="Cyt_c1"/>
</dbReference>
<feature type="transmembrane region" description="Helical" evidence="15">
    <location>
        <begin position="236"/>
        <end position="255"/>
    </location>
</feature>
<dbReference type="GO" id="GO:0020037">
    <property type="term" value="F:heme binding"/>
    <property type="evidence" value="ECO:0007669"/>
    <property type="project" value="InterPro"/>
</dbReference>
<evidence type="ECO:0000313" key="18">
    <source>
        <dbReference type="EMBL" id="OLQ13688.1"/>
    </source>
</evidence>
<dbReference type="InterPro" id="IPR009056">
    <property type="entry name" value="Cyt_c-like_dom"/>
</dbReference>
<organism evidence="18 19">
    <name type="scientific">Symbiodinium microadriaticum</name>
    <name type="common">Dinoflagellate</name>
    <name type="synonym">Zooxanthella microadriatica</name>
    <dbReference type="NCBI Taxonomy" id="2951"/>
    <lineage>
        <taxon>Eukaryota</taxon>
        <taxon>Sar</taxon>
        <taxon>Alveolata</taxon>
        <taxon>Dinophyceae</taxon>
        <taxon>Suessiales</taxon>
        <taxon>Symbiodiniaceae</taxon>
        <taxon>Symbiodinium</taxon>
    </lineage>
</organism>
<evidence type="ECO:0000256" key="14">
    <source>
        <dbReference type="PIRSR" id="PIRSR602326-1"/>
    </source>
</evidence>
<dbReference type="Proteomes" id="UP000186817">
    <property type="component" value="Unassembled WGS sequence"/>
</dbReference>
<evidence type="ECO:0000256" key="11">
    <source>
        <dbReference type="ARBA" id="ARBA00023004"/>
    </source>
</evidence>
<keyword evidence="6 15" id="KW-0812">Transmembrane</keyword>
<dbReference type="GO" id="GO:0046872">
    <property type="term" value="F:metal ion binding"/>
    <property type="evidence" value="ECO:0007669"/>
    <property type="project" value="UniProtKB-KW"/>
</dbReference>
<dbReference type="FunFam" id="1.10.760.10:FF:000011">
    <property type="entry name" value="Cytochrome c1, putative"/>
    <property type="match status" value="1"/>
</dbReference>
<name>A0A1Q9F1X5_SYMMI</name>
<feature type="domain" description="Cytochrome c" evidence="17">
    <location>
        <begin position="55"/>
        <end position="208"/>
    </location>
</feature>
<evidence type="ECO:0000313" key="19">
    <source>
        <dbReference type="Proteomes" id="UP000186817"/>
    </source>
</evidence>
<keyword evidence="19" id="KW-1185">Reference proteome</keyword>
<evidence type="ECO:0000256" key="3">
    <source>
        <dbReference type="ARBA" id="ARBA00022448"/>
    </source>
</evidence>
<feature type="binding site" description="covalent" evidence="14">
    <location>
        <position position="72"/>
    </location>
    <ligand>
        <name>heme c</name>
        <dbReference type="ChEBI" id="CHEBI:61717"/>
    </ligand>
</feature>
<evidence type="ECO:0000256" key="15">
    <source>
        <dbReference type="SAM" id="Phobius"/>
    </source>
</evidence>
<keyword evidence="12" id="KW-0496">Mitochondrion</keyword>
<keyword evidence="13 15" id="KW-0472">Membrane</keyword>
<dbReference type="GO" id="GO:0009055">
    <property type="term" value="F:electron transfer activity"/>
    <property type="evidence" value="ECO:0007669"/>
    <property type="project" value="InterPro"/>
</dbReference>
<sequence length="274" mass="30664">MAWRRLIRPAGAAATSAAALAVSVGHPSRCDDKDPPHPPRYPFWVKSIFHAHEIPSVRRGYEVYRQVCATCHSMKQLHFRHLVNFVLPEKRMKEIASSYDVVDGPNDEGEMFTRPGILVDAFPSPYPNEEAARYANGGANPPDLSVYTTAKHEGLDYIFALLLGYRDPPAGIDVRDGLYYNVYFPGGLIGMPSPLHSDGLVDYEDGTPCTKSQMAKDVVNFLCWAAEPAHDERKLIGLKAMSACFVGTFIVGFWYRSMWIGFKTRRIDFTKAVM</sequence>
<keyword evidence="4 14" id="KW-0349">Heme</keyword>
<comment type="cofactor">
    <cofactor evidence="14">
        <name>heme c</name>
        <dbReference type="ChEBI" id="CHEBI:61717"/>
    </cofactor>
    <text evidence="14">Binds 1 heme c group covalently per subunit.</text>
</comment>
<evidence type="ECO:0000259" key="17">
    <source>
        <dbReference type="PROSITE" id="PS51007"/>
    </source>
</evidence>
<dbReference type="InterPro" id="IPR036909">
    <property type="entry name" value="Cyt_c-like_dom_sf"/>
</dbReference>
<feature type="chain" id="PRO_5013000218" evidence="16">
    <location>
        <begin position="22"/>
        <end position="274"/>
    </location>
</feature>